<dbReference type="AlphaFoldDB" id="A0A1V4JQ67"/>
<comment type="caution">
    <text evidence="2">The sequence shown here is derived from an EMBL/GenBank/DDBJ whole genome shotgun (WGS) entry which is preliminary data.</text>
</comment>
<dbReference type="Proteomes" id="UP000190648">
    <property type="component" value="Unassembled WGS sequence"/>
</dbReference>
<organism evidence="2 3">
    <name type="scientific">Patagioenas fasciata monilis</name>
    <dbReference type="NCBI Taxonomy" id="372326"/>
    <lineage>
        <taxon>Eukaryota</taxon>
        <taxon>Metazoa</taxon>
        <taxon>Chordata</taxon>
        <taxon>Craniata</taxon>
        <taxon>Vertebrata</taxon>
        <taxon>Euteleostomi</taxon>
        <taxon>Archelosauria</taxon>
        <taxon>Archosauria</taxon>
        <taxon>Dinosauria</taxon>
        <taxon>Saurischia</taxon>
        <taxon>Theropoda</taxon>
        <taxon>Coelurosauria</taxon>
        <taxon>Aves</taxon>
        <taxon>Neognathae</taxon>
        <taxon>Neoaves</taxon>
        <taxon>Columbimorphae</taxon>
        <taxon>Columbiformes</taxon>
        <taxon>Columbidae</taxon>
        <taxon>Patagioenas</taxon>
    </lineage>
</organism>
<reference evidence="2 3" key="1">
    <citation type="submission" date="2016-02" db="EMBL/GenBank/DDBJ databases">
        <title>Band-tailed pigeon sequencing and assembly.</title>
        <authorList>
            <person name="Soares A.E."/>
            <person name="Novak B.J."/>
            <person name="Rice E.S."/>
            <person name="O'Connell B."/>
            <person name="Chang D."/>
            <person name="Weber S."/>
            <person name="Shapiro B."/>
        </authorList>
    </citation>
    <scope>NUCLEOTIDE SEQUENCE [LARGE SCALE GENOMIC DNA]</scope>
    <source>
        <strain evidence="2">BTP2013</strain>
        <tissue evidence="2">Blood</tissue>
    </source>
</reference>
<feature type="compositionally biased region" description="Low complexity" evidence="1">
    <location>
        <begin position="248"/>
        <end position="262"/>
    </location>
</feature>
<dbReference type="EMBL" id="LSYS01006880">
    <property type="protein sequence ID" value="OPJ74244.1"/>
    <property type="molecule type" value="Genomic_DNA"/>
</dbReference>
<evidence type="ECO:0008006" key="4">
    <source>
        <dbReference type="Google" id="ProtNLM"/>
    </source>
</evidence>
<evidence type="ECO:0000256" key="1">
    <source>
        <dbReference type="SAM" id="MobiDB-lite"/>
    </source>
</evidence>
<dbReference type="GO" id="GO:0071479">
    <property type="term" value="P:cellular response to ionizing radiation"/>
    <property type="evidence" value="ECO:0007669"/>
    <property type="project" value="TreeGrafter"/>
</dbReference>
<keyword evidence="3" id="KW-1185">Reference proteome</keyword>
<dbReference type="PANTHER" id="PTHR22042">
    <property type="entry name" value="TANKYRASE 1 BINDING PROTEIN"/>
    <property type="match status" value="1"/>
</dbReference>
<name>A0A1V4JQ67_PATFA</name>
<feature type="compositionally biased region" description="Basic and acidic residues" evidence="1">
    <location>
        <begin position="488"/>
        <end position="502"/>
    </location>
</feature>
<feature type="compositionally biased region" description="Pro residues" evidence="1">
    <location>
        <begin position="48"/>
        <end position="66"/>
    </location>
</feature>
<sequence length="508" mass="52751">MASQPQPLPPALPCTSPTAAGGAGLAASSPEKGTARPKPLVRPKPRVLPKPAVPAKPSLPQPPPGPRHPRPELPSAEKLNRLAGPQPYSAGGAGGPVRRPSFTIKSPETSNGKGLPSPSAAAAEDSGSIPGEEVPPALLTPPRKSPSPFKVTPVPVATKPERFPGTTVEEILAKMDSREGPGSPDRARLSPFCPDPSPRFGSKTFSAFRRRPSGAADGAPPAEPHQTPQPVAGELGKEHDGHRVAETSSSSPPAGPSCAGDPRGCQRPPSPADLSSLQPTELAWAPVGDRPGSLQGPGGPGRAEGPSKGADPHADPGWLTELLASPRAHRTGLGSPNAEGLEDQLSWSPKGLCGDFGAGSPHHGTFSWSCEAVARERDWPGETERDRDPETKPDWGSAHSAGDGDRQDRPFGSTCRDWGSAYQGTELTGETSLGCSDWPESRGTGESCRQDQDFGAGKPQWGSGEESGSGRADWSSGCGLGHGLGHGQQRDREPGSRQHSWAELHTPF</sequence>
<protein>
    <recommendedName>
        <fullName evidence="4">Tankyrase 1-binding protein C-terminal domain-containing protein</fullName>
    </recommendedName>
</protein>
<feature type="compositionally biased region" description="Polar residues" evidence="1">
    <location>
        <begin position="103"/>
        <end position="112"/>
    </location>
</feature>
<dbReference type="STRING" id="372326.A0A1V4JQ67"/>
<evidence type="ECO:0000313" key="2">
    <source>
        <dbReference type="EMBL" id="OPJ74244.1"/>
    </source>
</evidence>
<feature type="region of interest" description="Disordered" evidence="1">
    <location>
        <begin position="377"/>
        <end position="508"/>
    </location>
</feature>
<dbReference type="GO" id="GO:0005634">
    <property type="term" value="C:nucleus"/>
    <property type="evidence" value="ECO:0007669"/>
    <property type="project" value="TreeGrafter"/>
</dbReference>
<dbReference type="GO" id="GO:0006302">
    <property type="term" value="P:double-strand break repair"/>
    <property type="evidence" value="ECO:0007669"/>
    <property type="project" value="TreeGrafter"/>
</dbReference>
<feature type="region of interest" description="Disordered" evidence="1">
    <location>
        <begin position="1"/>
        <end position="358"/>
    </location>
</feature>
<dbReference type="PANTHER" id="PTHR22042:SF2">
    <property type="entry name" value="182 KDA TANKYRASE-1-BINDING PROTEIN"/>
    <property type="match status" value="1"/>
</dbReference>
<gene>
    <name evidence="2" type="ORF">AV530_013595</name>
</gene>
<dbReference type="OrthoDB" id="9943385at2759"/>
<proteinExistence type="predicted"/>
<feature type="compositionally biased region" description="Polar residues" evidence="1">
    <location>
        <begin position="422"/>
        <end position="434"/>
    </location>
</feature>
<dbReference type="GO" id="GO:0000792">
    <property type="term" value="C:heterochromatin"/>
    <property type="evidence" value="ECO:0007669"/>
    <property type="project" value="TreeGrafter"/>
</dbReference>
<accession>A0A1V4JQ67</accession>
<feature type="compositionally biased region" description="Pro residues" evidence="1">
    <location>
        <begin position="1"/>
        <end position="12"/>
    </location>
</feature>
<feature type="compositionally biased region" description="Basic and acidic residues" evidence="1">
    <location>
        <begin position="235"/>
        <end position="245"/>
    </location>
</feature>
<dbReference type="InterPro" id="IPR040006">
    <property type="entry name" value="TNKS1BP1-like"/>
</dbReference>
<feature type="compositionally biased region" description="Basic and acidic residues" evidence="1">
    <location>
        <begin position="377"/>
        <end position="393"/>
    </location>
</feature>
<evidence type="ECO:0000313" key="3">
    <source>
        <dbReference type="Proteomes" id="UP000190648"/>
    </source>
</evidence>